<dbReference type="AlphaFoldDB" id="A0A0D0DVJ6"/>
<dbReference type="HOGENOM" id="CLU_027435_0_0_1"/>
<dbReference type="STRING" id="930991.A0A0D0DVJ6"/>
<gene>
    <name evidence="1" type="ORF">PAXRUDRAFT_23989</name>
</gene>
<evidence type="ECO:0000313" key="2">
    <source>
        <dbReference type="Proteomes" id="UP000054538"/>
    </source>
</evidence>
<evidence type="ECO:0000313" key="1">
    <source>
        <dbReference type="EMBL" id="KIK98883.1"/>
    </source>
</evidence>
<dbReference type="EMBL" id="KN824877">
    <property type="protein sequence ID" value="KIK98883.1"/>
    <property type="molecule type" value="Genomic_DNA"/>
</dbReference>
<dbReference type="InParanoid" id="A0A0D0DVJ6"/>
<accession>A0A0D0DVJ6</accession>
<reference evidence="2" key="2">
    <citation type="submission" date="2015-01" db="EMBL/GenBank/DDBJ databases">
        <title>Evolutionary Origins and Diversification of the Mycorrhizal Mutualists.</title>
        <authorList>
            <consortium name="DOE Joint Genome Institute"/>
            <consortium name="Mycorrhizal Genomics Consortium"/>
            <person name="Kohler A."/>
            <person name="Kuo A."/>
            <person name="Nagy L.G."/>
            <person name="Floudas D."/>
            <person name="Copeland A."/>
            <person name="Barry K.W."/>
            <person name="Cichocki N."/>
            <person name="Veneault-Fourrey C."/>
            <person name="LaButti K."/>
            <person name="Lindquist E.A."/>
            <person name="Lipzen A."/>
            <person name="Lundell T."/>
            <person name="Morin E."/>
            <person name="Murat C."/>
            <person name="Riley R."/>
            <person name="Ohm R."/>
            <person name="Sun H."/>
            <person name="Tunlid A."/>
            <person name="Henrissat B."/>
            <person name="Grigoriev I.V."/>
            <person name="Hibbett D.S."/>
            <person name="Martin F."/>
        </authorList>
    </citation>
    <scope>NUCLEOTIDE SEQUENCE [LARGE SCALE GENOMIC DNA]</scope>
    <source>
        <strain evidence="2">Ve08.2h10</strain>
    </source>
</reference>
<proteinExistence type="predicted"/>
<reference evidence="1 2" key="1">
    <citation type="submission" date="2014-04" db="EMBL/GenBank/DDBJ databases">
        <authorList>
            <consortium name="DOE Joint Genome Institute"/>
            <person name="Kuo A."/>
            <person name="Kohler A."/>
            <person name="Jargeat P."/>
            <person name="Nagy L.G."/>
            <person name="Floudas D."/>
            <person name="Copeland A."/>
            <person name="Barry K.W."/>
            <person name="Cichocki N."/>
            <person name="Veneault-Fourrey C."/>
            <person name="LaButti K."/>
            <person name="Lindquist E.A."/>
            <person name="Lipzen A."/>
            <person name="Lundell T."/>
            <person name="Morin E."/>
            <person name="Murat C."/>
            <person name="Sun H."/>
            <person name="Tunlid A."/>
            <person name="Henrissat B."/>
            <person name="Grigoriev I.V."/>
            <person name="Hibbett D.S."/>
            <person name="Martin F."/>
            <person name="Nordberg H.P."/>
            <person name="Cantor M.N."/>
            <person name="Hua S.X."/>
        </authorList>
    </citation>
    <scope>NUCLEOTIDE SEQUENCE [LARGE SCALE GENOMIC DNA]</scope>
    <source>
        <strain evidence="1 2">Ve08.2h10</strain>
    </source>
</reference>
<organism evidence="1 2">
    <name type="scientific">Paxillus rubicundulus Ve08.2h10</name>
    <dbReference type="NCBI Taxonomy" id="930991"/>
    <lineage>
        <taxon>Eukaryota</taxon>
        <taxon>Fungi</taxon>
        <taxon>Dikarya</taxon>
        <taxon>Basidiomycota</taxon>
        <taxon>Agaricomycotina</taxon>
        <taxon>Agaricomycetes</taxon>
        <taxon>Agaricomycetidae</taxon>
        <taxon>Boletales</taxon>
        <taxon>Paxilineae</taxon>
        <taxon>Paxillaceae</taxon>
        <taxon>Paxillus</taxon>
    </lineage>
</organism>
<name>A0A0D0DVJ6_9AGAM</name>
<dbReference type="Proteomes" id="UP000054538">
    <property type="component" value="Unassembled WGS sequence"/>
</dbReference>
<dbReference type="OrthoDB" id="3143319at2759"/>
<keyword evidence="2" id="KW-1185">Reference proteome</keyword>
<protein>
    <submittedName>
        <fullName evidence="1">Uncharacterized protein</fullName>
    </submittedName>
</protein>
<sequence>MPPSSAIDTSVDPSSKLTVHDFVVDLSIMTSSQAFKLEQGRAIASASSSGNRWATPHSTVGPSMFAVEIRTNKLYEYTLKPPQLNSGKKLSDSESIPPWGVPSTDGDHDYFRLQDLEEFESTDFRTVMACHSCLQQSDLATFQLYSRGKRVSDTDIPLDGPVKRLRLNTSSIVDLIPQPHFIPSPTGKFEPVDTSKIAPYRKIRPSPIPPYDKPTVTQLMASGSRRGAWFIPVRGSLPWDGATMAVLLEPSQGASLALGVYPSGSAIEHVTTCKIMWTRESVQDLWMFLKSIQEGKNLGPISLSFHAAPAEAVFTSDTASEPAWESNNPYHPQHSSKQTAGFSDDFAAHVYRARLEGIDYIKVYHDVLYSLSLRNVLDAYRTNLPNRVGESLGRLCPSTKQKFSNPDHQKIRVLKGARLVFMDERSKAAFLLCFCHWLGSPIHHALGAANSLVPRPPMPTIRRDIYALFGVTRGPSNMLNVGDFAGPSWGSAGGSRESRINWFLICRSKSRTSFSIRKHTRLGFEAERPVAVALQTLFPEPELGVLLGIHGQVFL</sequence>